<dbReference type="Gene3D" id="3.40.50.1820">
    <property type="entry name" value="alpha/beta hydrolase"/>
    <property type="match status" value="1"/>
</dbReference>
<evidence type="ECO:0008006" key="7">
    <source>
        <dbReference type="Google" id="ProtNLM"/>
    </source>
</evidence>
<keyword evidence="2" id="KW-0719">Serine esterase</keyword>
<evidence type="ECO:0000313" key="6">
    <source>
        <dbReference type="Proteomes" id="UP001501645"/>
    </source>
</evidence>
<dbReference type="InterPro" id="IPR029058">
    <property type="entry name" value="AB_hydrolase_fold"/>
</dbReference>
<comment type="caution">
    <text evidence="5">The sequence shown here is derived from an EMBL/GenBank/DDBJ whole genome shotgun (WGS) entry which is preliminary data.</text>
</comment>
<dbReference type="SUPFAM" id="SSF53474">
    <property type="entry name" value="alpha/beta-Hydrolases"/>
    <property type="match status" value="1"/>
</dbReference>
<keyword evidence="4" id="KW-1015">Disulfide bond</keyword>
<protein>
    <recommendedName>
        <fullName evidence="7">Cutinase</fullName>
    </recommendedName>
</protein>
<reference evidence="6" key="1">
    <citation type="journal article" date="2019" name="Int. J. Syst. Evol. Microbiol.">
        <title>The Global Catalogue of Microorganisms (GCM) 10K type strain sequencing project: providing services to taxonomists for standard genome sequencing and annotation.</title>
        <authorList>
            <consortium name="The Broad Institute Genomics Platform"/>
            <consortium name="The Broad Institute Genome Sequencing Center for Infectious Disease"/>
            <person name="Wu L."/>
            <person name="Ma J."/>
        </authorList>
    </citation>
    <scope>NUCLEOTIDE SEQUENCE [LARGE SCALE GENOMIC DNA]</scope>
    <source>
        <strain evidence="6">JCM 18537</strain>
    </source>
</reference>
<evidence type="ECO:0000313" key="5">
    <source>
        <dbReference type="EMBL" id="GAA4782642.1"/>
    </source>
</evidence>
<accession>A0ABP9AKB5</accession>
<name>A0ABP9AKB5_9MICO</name>
<gene>
    <name evidence="5" type="ORF">GCM10023351_29950</name>
</gene>
<sequence>MVFLGGYSQGADVIARALPKLTSSARSLIKGVVLFGDPGYLPNRAINAPGLNPANHGYFPWSTTAANLLDNLKTQGWNADTNKSGWRQTVRSYCRKGDAVCQNVVVSGWDIHENYTAYIAPAHAYLRNFLLQG</sequence>
<dbReference type="InterPro" id="IPR000675">
    <property type="entry name" value="Cutinase/axe"/>
</dbReference>
<evidence type="ECO:0000256" key="3">
    <source>
        <dbReference type="ARBA" id="ARBA00022801"/>
    </source>
</evidence>
<evidence type="ECO:0000256" key="1">
    <source>
        <dbReference type="ARBA" id="ARBA00007534"/>
    </source>
</evidence>
<comment type="similarity">
    <text evidence="1">Belongs to the cutinase family.</text>
</comment>
<evidence type="ECO:0000256" key="2">
    <source>
        <dbReference type="ARBA" id="ARBA00022487"/>
    </source>
</evidence>
<dbReference type="Proteomes" id="UP001501645">
    <property type="component" value="Unassembled WGS sequence"/>
</dbReference>
<keyword evidence="3" id="KW-0378">Hydrolase</keyword>
<organism evidence="5 6">
    <name type="scientific">Microbacterium gilvum</name>
    <dbReference type="NCBI Taxonomy" id="1336204"/>
    <lineage>
        <taxon>Bacteria</taxon>
        <taxon>Bacillati</taxon>
        <taxon>Actinomycetota</taxon>
        <taxon>Actinomycetes</taxon>
        <taxon>Micrococcales</taxon>
        <taxon>Microbacteriaceae</taxon>
        <taxon>Microbacterium</taxon>
    </lineage>
</organism>
<proteinExistence type="inferred from homology"/>
<evidence type="ECO:0000256" key="4">
    <source>
        <dbReference type="ARBA" id="ARBA00023157"/>
    </source>
</evidence>
<dbReference type="EMBL" id="BAABKO010000006">
    <property type="protein sequence ID" value="GAA4782642.1"/>
    <property type="molecule type" value="Genomic_DNA"/>
</dbReference>
<dbReference type="Pfam" id="PF01083">
    <property type="entry name" value="Cutinase"/>
    <property type="match status" value="1"/>
</dbReference>
<keyword evidence="6" id="KW-1185">Reference proteome</keyword>
<dbReference type="PANTHER" id="PTHR33630">
    <property type="entry name" value="CUTINASE RV1984C-RELATED-RELATED"/>
    <property type="match status" value="1"/>
</dbReference>
<dbReference type="PANTHER" id="PTHR33630:SF9">
    <property type="entry name" value="CUTINASE 4"/>
    <property type="match status" value="1"/>
</dbReference>